<dbReference type="Proteomes" id="UP001500200">
    <property type="component" value="Unassembled WGS sequence"/>
</dbReference>
<name>A0ABP9S9K5_9MICC</name>
<dbReference type="EMBL" id="BAABKK010000010">
    <property type="protein sequence ID" value="GAA5192333.1"/>
    <property type="molecule type" value="Genomic_DNA"/>
</dbReference>
<sequence>MADTKASEWVTSFLGHVLAFTGKVWIDGTWTIREDCVRMAEARGAVDWKPDMSGRVTLLVHGDLASQHVSDRTRQYSKKLILADSLRRSGKPIAIIDGQGFADLVNGYPARNRKLLFAGPSEVLVLPDLGEGILGGPLSTRQIPAHDPSELTLNLEALDRGTAAHEATVAALSRMLERRGLLPQRPGRHAPAFDLGWTDDDVVNIAEVKSLTGTDETQQIRLGLGQVLDYAQQIRLSGLSSSPVQPVLVLEHEPSHPRWTETASSAGVKLIWGPAFGK</sequence>
<dbReference type="RefSeq" id="WP_345448566.1">
    <property type="nucleotide sequence ID" value="NZ_BAABKK010000010.1"/>
</dbReference>
<reference evidence="2" key="1">
    <citation type="journal article" date="2019" name="Int. J. Syst. Evol. Microbiol.">
        <title>The Global Catalogue of Microorganisms (GCM) 10K type strain sequencing project: providing services to taxonomists for standard genome sequencing and annotation.</title>
        <authorList>
            <consortium name="The Broad Institute Genomics Platform"/>
            <consortium name="The Broad Institute Genome Sequencing Center for Infectious Disease"/>
            <person name="Wu L."/>
            <person name="Ma J."/>
        </authorList>
    </citation>
    <scope>NUCLEOTIDE SEQUENCE [LARGE SCALE GENOMIC DNA]</scope>
    <source>
        <strain evidence="2">JCM 18514</strain>
    </source>
</reference>
<evidence type="ECO:0000313" key="2">
    <source>
        <dbReference type="Proteomes" id="UP001500200"/>
    </source>
</evidence>
<keyword evidence="2" id="KW-1185">Reference proteome</keyword>
<accession>A0ABP9S9K5</accession>
<organism evidence="1 2">
    <name type="scientific">Arthrobacter gyeryongensis</name>
    <dbReference type="NCBI Taxonomy" id="1650592"/>
    <lineage>
        <taxon>Bacteria</taxon>
        <taxon>Bacillati</taxon>
        <taxon>Actinomycetota</taxon>
        <taxon>Actinomycetes</taxon>
        <taxon>Micrococcales</taxon>
        <taxon>Micrococcaceae</taxon>
        <taxon>Arthrobacter</taxon>
    </lineage>
</organism>
<proteinExistence type="predicted"/>
<evidence type="ECO:0000313" key="1">
    <source>
        <dbReference type="EMBL" id="GAA5192333.1"/>
    </source>
</evidence>
<comment type="caution">
    <text evidence="1">The sequence shown here is derived from an EMBL/GenBank/DDBJ whole genome shotgun (WGS) entry which is preliminary data.</text>
</comment>
<protein>
    <submittedName>
        <fullName evidence="1">Uncharacterized protein</fullName>
    </submittedName>
</protein>
<gene>
    <name evidence="1" type="ORF">GCM10023346_14060</name>
</gene>